<evidence type="ECO:0000313" key="2">
    <source>
        <dbReference type="Proteomes" id="UP000327294"/>
    </source>
</evidence>
<sequence length="61" mass="6444">MALAALPAAAATVRGGPAISQGWASQLAADACYSRGGTPANDYWYWKDGDNWYAYVTCQGI</sequence>
<proteinExistence type="predicted"/>
<name>A0A5P8KFQ2_9ACTN</name>
<dbReference type="RefSeq" id="WP_152172950.1">
    <property type="nucleotide sequence ID" value="NZ_CP045096.1"/>
</dbReference>
<reference evidence="1 2" key="1">
    <citation type="submission" date="2019-10" db="EMBL/GenBank/DDBJ databases">
        <title>Streptomyces sp. strain GY16 isolated from leaves of Broussonetia papyrifera.</title>
        <authorList>
            <person name="Mo P."/>
        </authorList>
    </citation>
    <scope>NUCLEOTIDE SEQUENCE [LARGE SCALE GENOMIC DNA]</scope>
    <source>
        <strain evidence="1 2">GY16</strain>
    </source>
</reference>
<dbReference type="AlphaFoldDB" id="A0A5P8KFQ2"/>
<keyword evidence="2" id="KW-1185">Reference proteome</keyword>
<dbReference type="KEGG" id="sphv:F9278_41705"/>
<evidence type="ECO:0000313" key="1">
    <source>
        <dbReference type="EMBL" id="QFR01623.1"/>
    </source>
</evidence>
<dbReference type="EMBL" id="CP045096">
    <property type="protein sequence ID" value="QFR01623.1"/>
    <property type="molecule type" value="Genomic_DNA"/>
</dbReference>
<gene>
    <name evidence="1" type="ORF">F9278_41705</name>
</gene>
<protein>
    <submittedName>
        <fullName evidence="1">Uncharacterized protein</fullName>
    </submittedName>
</protein>
<organism evidence="1 2">
    <name type="scientific">Streptomyces phaeolivaceus</name>
    <dbReference type="NCBI Taxonomy" id="2653200"/>
    <lineage>
        <taxon>Bacteria</taxon>
        <taxon>Bacillati</taxon>
        <taxon>Actinomycetota</taxon>
        <taxon>Actinomycetes</taxon>
        <taxon>Kitasatosporales</taxon>
        <taxon>Streptomycetaceae</taxon>
        <taxon>Streptomyces</taxon>
    </lineage>
</organism>
<dbReference type="Proteomes" id="UP000327294">
    <property type="component" value="Chromosome"/>
</dbReference>
<accession>A0A5P8KFQ2</accession>